<dbReference type="Proteomes" id="UP000595278">
    <property type="component" value="Chromosome"/>
</dbReference>
<feature type="domain" description="Rhodanese" evidence="1">
    <location>
        <begin position="75"/>
        <end position="150"/>
    </location>
</feature>
<evidence type="ECO:0000313" key="3">
    <source>
        <dbReference type="Proteomes" id="UP000595278"/>
    </source>
</evidence>
<accession>A0A974NDP2</accession>
<reference evidence="2 3" key="1">
    <citation type="submission" date="2021-01" db="EMBL/GenBank/DDBJ databases">
        <title>Entomomonas sp. F2A isolated from a house cricket (Acheta domesticus).</title>
        <authorList>
            <person name="Spergser J."/>
            <person name="Busse H.-J."/>
        </authorList>
    </citation>
    <scope>NUCLEOTIDE SEQUENCE [LARGE SCALE GENOMIC DNA]</scope>
    <source>
        <strain evidence="2 3">F2A</strain>
    </source>
</reference>
<dbReference type="KEGG" id="eaz:JHT90_08525"/>
<dbReference type="SUPFAM" id="SSF52821">
    <property type="entry name" value="Rhodanese/Cell cycle control phosphatase"/>
    <property type="match status" value="1"/>
</dbReference>
<dbReference type="EMBL" id="CP067393">
    <property type="protein sequence ID" value="QQP84467.1"/>
    <property type="molecule type" value="Genomic_DNA"/>
</dbReference>
<gene>
    <name evidence="2" type="ORF">JHT90_08525</name>
</gene>
<dbReference type="RefSeq" id="WP_201090364.1">
    <property type="nucleotide sequence ID" value="NZ_CP067393.1"/>
</dbReference>
<evidence type="ECO:0000259" key="1">
    <source>
        <dbReference type="PROSITE" id="PS50206"/>
    </source>
</evidence>
<dbReference type="PROSITE" id="PS50206">
    <property type="entry name" value="RHODANESE_3"/>
    <property type="match status" value="1"/>
</dbReference>
<organism evidence="2 3">
    <name type="scientific">Entomomonas asaccharolytica</name>
    <dbReference type="NCBI Taxonomy" id="2785331"/>
    <lineage>
        <taxon>Bacteria</taxon>
        <taxon>Pseudomonadati</taxon>
        <taxon>Pseudomonadota</taxon>
        <taxon>Gammaproteobacteria</taxon>
        <taxon>Pseudomonadales</taxon>
        <taxon>Pseudomonadaceae</taxon>
        <taxon>Entomomonas</taxon>
    </lineage>
</organism>
<dbReference type="Gene3D" id="3.40.250.10">
    <property type="entry name" value="Rhodanese-like domain"/>
    <property type="match status" value="1"/>
</dbReference>
<sequence length="286" mass="32134">MMSFLGYKPLANSGWLFLTLLLVSTQCLQSYAGCPNNTLANEQAEQYSHINFVNHQHSLDSSCWINDSAIAALAEKETVLWIDVRSKSEQKRLPLDGLLEIPLAALSNKQFLKKQPIVLVGTGFDQVMLNRTCIQLKQTGFTEVYALEGGAYVLNKKQQQHYEITPEQYWSGSMAGSWKTIATDIAEEDLQVLPIIPFKQLFSTADDVALAIQQTVSQFNQLTPISLVLITPDQATTIYWQQVLNNLTDSKQIVWLQGGIKNYNDYINQQQSIRNNAAKAPSRSCR</sequence>
<dbReference type="InterPro" id="IPR036873">
    <property type="entry name" value="Rhodanese-like_dom_sf"/>
</dbReference>
<dbReference type="CDD" id="cd00158">
    <property type="entry name" value="RHOD"/>
    <property type="match status" value="1"/>
</dbReference>
<keyword evidence="3" id="KW-1185">Reference proteome</keyword>
<dbReference type="InterPro" id="IPR001763">
    <property type="entry name" value="Rhodanese-like_dom"/>
</dbReference>
<proteinExistence type="predicted"/>
<evidence type="ECO:0000313" key="2">
    <source>
        <dbReference type="EMBL" id="QQP84467.1"/>
    </source>
</evidence>
<name>A0A974NDP2_9GAMM</name>
<dbReference type="AlphaFoldDB" id="A0A974NDP2"/>
<protein>
    <submittedName>
        <fullName evidence="2">Rhodanese-like domain-containing protein</fullName>
    </submittedName>
</protein>